<dbReference type="Pfam" id="PF00106">
    <property type="entry name" value="adh_short"/>
    <property type="match status" value="1"/>
</dbReference>
<dbReference type="GO" id="GO:0016491">
    <property type="term" value="F:oxidoreductase activity"/>
    <property type="evidence" value="ECO:0007669"/>
    <property type="project" value="UniProtKB-KW"/>
</dbReference>
<name>A0A1V6NB59_PENPO</name>
<organism evidence="4 5">
    <name type="scientific">Penicillium polonicum</name>
    <dbReference type="NCBI Taxonomy" id="60169"/>
    <lineage>
        <taxon>Eukaryota</taxon>
        <taxon>Fungi</taxon>
        <taxon>Dikarya</taxon>
        <taxon>Ascomycota</taxon>
        <taxon>Pezizomycotina</taxon>
        <taxon>Eurotiomycetes</taxon>
        <taxon>Eurotiomycetidae</taxon>
        <taxon>Eurotiales</taxon>
        <taxon>Aspergillaceae</taxon>
        <taxon>Penicillium</taxon>
    </lineage>
</organism>
<keyword evidence="3" id="KW-0560">Oxidoreductase</keyword>
<dbReference type="InterPro" id="IPR002347">
    <property type="entry name" value="SDR_fam"/>
</dbReference>
<sequence length="523" mass="57814">MLSLFGKGHSFDPRKDIPSLAGRVILVTGGNNGLGKETIKQLAMQNPTKIYMGARNAGRAEEAILDIKREVPSANIVFLEMDLASFASIKQAAELFLSTNDRLDLLINNAGIFASPPGLTEDGYEIQFGTNYMGSALLTRLLLPILTKTASTPGADVRVVNISSEIYRNAPKAGILLSQVKTPLTKISTVARYGHSKLANIYFAKSFAQRFTNITSVALHPGLVQTNIGGGMAANRILSFIFQLFTSVASVDVATGALNQLWASVADPAEVKSGAYYIPFFKKVERMGIESDKEKAEELWQWTEQEFKEHGFYVQFNEADQIEQYLHEDGHRAWGFVIYRCPYESNTAWDEFMRRLLANTEETLYRDGGLDLLDNLAVTVFEDSSFDGAATAVVRDHFKRWAATAAQQEQGTGPGMSERYLCCIQVTQDVLDSVLAGEEGFVRLVRGDWEEYDPYEEGERLEEEHEAIEGCTLEDVGWMQVPFDVFFGLDNKNAPQSAGTVGLNRSNSVTAGNSPWIDDKASI</sequence>
<dbReference type="EMBL" id="MDYM01000014">
    <property type="protein sequence ID" value="OQD61944.1"/>
    <property type="molecule type" value="Genomic_DNA"/>
</dbReference>
<comment type="similarity">
    <text evidence="1">Belongs to the short-chain dehydrogenases/reductases (SDR) family.</text>
</comment>
<dbReference type="OrthoDB" id="191139at2759"/>
<evidence type="ECO:0000256" key="1">
    <source>
        <dbReference type="ARBA" id="ARBA00006484"/>
    </source>
</evidence>
<dbReference type="PRINTS" id="PR00081">
    <property type="entry name" value="GDHRDH"/>
</dbReference>
<evidence type="ECO:0000256" key="2">
    <source>
        <dbReference type="ARBA" id="ARBA00022857"/>
    </source>
</evidence>
<dbReference type="PANTHER" id="PTHR24320">
    <property type="entry name" value="RETINOL DEHYDROGENASE"/>
    <property type="match status" value="1"/>
</dbReference>
<gene>
    <name evidence="4" type="ORF">PENPOL_c014G09364</name>
</gene>
<reference evidence="5" key="1">
    <citation type="journal article" date="2017" name="Nat. Microbiol.">
        <title>Global analysis of biosynthetic gene clusters reveals vast potential of secondary metabolite production in Penicillium species.</title>
        <authorList>
            <person name="Nielsen J.C."/>
            <person name="Grijseels S."/>
            <person name="Prigent S."/>
            <person name="Ji B."/>
            <person name="Dainat J."/>
            <person name="Nielsen K.F."/>
            <person name="Frisvad J.C."/>
            <person name="Workman M."/>
            <person name="Nielsen J."/>
        </authorList>
    </citation>
    <scope>NUCLEOTIDE SEQUENCE [LARGE SCALE GENOMIC DNA]</scope>
    <source>
        <strain evidence="5">IBT 4502</strain>
    </source>
</reference>
<dbReference type="PRINTS" id="PR00080">
    <property type="entry name" value="SDRFAMILY"/>
</dbReference>
<dbReference type="Gene3D" id="3.40.50.720">
    <property type="entry name" value="NAD(P)-binding Rossmann-like Domain"/>
    <property type="match status" value="1"/>
</dbReference>
<dbReference type="AlphaFoldDB" id="A0A1V6NB59"/>
<keyword evidence="2" id="KW-0521">NADP</keyword>
<evidence type="ECO:0000313" key="5">
    <source>
        <dbReference type="Proteomes" id="UP000191408"/>
    </source>
</evidence>
<evidence type="ECO:0000256" key="3">
    <source>
        <dbReference type="ARBA" id="ARBA00023002"/>
    </source>
</evidence>
<keyword evidence="5" id="KW-1185">Reference proteome</keyword>
<comment type="caution">
    <text evidence="4">The sequence shown here is derived from an EMBL/GenBank/DDBJ whole genome shotgun (WGS) entry which is preliminary data.</text>
</comment>
<evidence type="ECO:0000313" key="4">
    <source>
        <dbReference type="EMBL" id="OQD61944.1"/>
    </source>
</evidence>
<proteinExistence type="inferred from homology"/>
<dbReference type="SUPFAM" id="SSF51735">
    <property type="entry name" value="NAD(P)-binding Rossmann-fold domains"/>
    <property type="match status" value="1"/>
</dbReference>
<dbReference type="PANTHER" id="PTHR24320:SF282">
    <property type="entry name" value="WW DOMAIN-CONTAINING OXIDOREDUCTASE"/>
    <property type="match status" value="1"/>
</dbReference>
<accession>A0A1V6NB59</accession>
<dbReference type="Proteomes" id="UP000191408">
    <property type="component" value="Unassembled WGS sequence"/>
</dbReference>
<dbReference type="InterPro" id="IPR036291">
    <property type="entry name" value="NAD(P)-bd_dom_sf"/>
</dbReference>
<dbReference type="STRING" id="60169.A0A1V6NB59"/>
<protein>
    <submittedName>
        <fullName evidence="4">Uncharacterized protein</fullName>
    </submittedName>
</protein>